<evidence type="ECO:0000256" key="3">
    <source>
        <dbReference type="ARBA" id="ARBA00022475"/>
    </source>
</evidence>
<protein>
    <submittedName>
        <fullName evidence="9">ABC transporter permease</fullName>
    </submittedName>
</protein>
<dbReference type="EMBL" id="JBHTIS010003356">
    <property type="protein sequence ID" value="MFD1051138.1"/>
    <property type="molecule type" value="Genomic_DNA"/>
</dbReference>
<dbReference type="InterPro" id="IPR003838">
    <property type="entry name" value="ABC3_permease_C"/>
</dbReference>
<evidence type="ECO:0000256" key="7">
    <source>
        <dbReference type="SAM" id="Phobius"/>
    </source>
</evidence>
<keyword evidence="10" id="KW-1185">Reference proteome</keyword>
<feature type="transmembrane region" description="Helical" evidence="7">
    <location>
        <begin position="119"/>
        <end position="148"/>
    </location>
</feature>
<keyword evidence="5 7" id="KW-1133">Transmembrane helix</keyword>
<evidence type="ECO:0000256" key="5">
    <source>
        <dbReference type="ARBA" id="ARBA00022989"/>
    </source>
</evidence>
<dbReference type="Proteomes" id="UP001597045">
    <property type="component" value="Unassembled WGS sequence"/>
</dbReference>
<comment type="caution">
    <text evidence="9">The sequence shown here is derived from an EMBL/GenBank/DDBJ whole genome shotgun (WGS) entry which is preliminary data.</text>
</comment>
<evidence type="ECO:0000256" key="6">
    <source>
        <dbReference type="ARBA" id="ARBA00023136"/>
    </source>
</evidence>
<comment type="similarity">
    <text evidence="2">Belongs to the ABC-4 integral membrane protein family. LolC/E subfamily.</text>
</comment>
<dbReference type="PANTHER" id="PTHR30489:SF0">
    <property type="entry name" value="LIPOPROTEIN-RELEASING SYSTEM TRANSMEMBRANE PROTEIN LOLE"/>
    <property type="match status" value="1"/>
</dbReference>
<keyword evidence="4 7" id="KW-0812">Transmembrane</keyword>
<evidence type="ECO:0000256" key="2">
    <source>
        <dbReference type="ARBA" id="ARBA00005236"/>
    </source>
</evidence>
<dbReference type="Pfam" id="PF02687">
    <property type="entry name" value="FtsX"/>
    <property type="match status" value="1"/>
</dbReference>
<dbReference type="PANTHER" id="PTHR30489">
    <property type="entry name" value="LIPOPROTEIN-RELEASING SYSTEM TRANSMEMBRANE PROTEIN LOLE"/>
    <property type="match status" value="1"/>
</dbReference>
<comment type="subcellular location">
    <subcellularLocation>
        <location evidence="1">Cell membrane</location>
        <topology evidence="1">Multi-pass membrane protein</topology>
    </subcellularLocation>
</comment>
<organism evidence="9 10">
    <name type="scientific">Kibdelosporangium lantanae</name>
    <dbReference type="NCBI Taxonomy" id="1497396"/>
    <lineage>
        <taxon>Bacteria</taxon>
        <taxon>Bacillati</taxon>
        <taxon>Actinomycetota</taxon>
        <taxon>Actinomycetes</taxon>
        <taxon>Pseudonocardiales</taxon>
        <taxon>Pseudonocardiaceae</taxon>
        <taxon>Kibdelosporangium</taxon>
    </lineage>
</organism>
<reference evidence="10" key="1">
    <citation type="journal article" date="2019" name="Int. J. Syst. Evol. Microbiol.">
        <title>The Global Catalogue of Microorganisms (GCM) 10K type strain sequencing project: providing services to taxonomists for standard genome sequencing and annotation.</title>
        <authorList>
            <consortium name="The Broad Institute Genomics Platform"/>
            <consortium name="The Broad Institute Genome Sequencing Center for Infectious Disease"/>
            <person name="Wu L."/>
            <person name="Ma J."/>
        </authorList>
    </citation>
    <scope>NUCLEOTIDE SEQUENCE [LARGE SCALE GENOMIC DNA]</scope>
    <source>
        <strain evidence="10">JCM 31486</strain>
    </source>
</reference>
<evidence type="ECO:0000313" key="9">
    <source>
        <dbReference type="EMBL" id="MFD1051138.1"/>
    </source>
</evidence>
<keyword evidence="3" id="KW-1003">Cell membrane</keyword>
<evidence type="ECO:0000256" key="1">
    <source>
        <dbReference type="ARBA" id="ARBA00004651"/>
    </source>
</evidence>
<name>A0ABW3MKG8_9PSEU</name>
<gene>
    <name evidence="9" type="ORF">ACFQ1S_39210</name>
</gene>
<keyword evidence="6 7" id="KW-0472">Membrane</keyword>
<accession>A0ABW3MKG8</accession>
<evidence type="ECO:0000256" key="4">
    <source>
        <dbReference type="ARBA" id="ARBA00022692"/>
    </source>
</evidence>
<sequence>VVTPRIVAGTGDVRQGAVVGRNEAAMLGVDVGDHVSLEVDPTTTINVPIVGLYDGTEAQSLFYVDVAQLPERYRDTRVTTVYALGVDKAAVSAAFQDRPDVVVTDQQGLIDNATESFELLIAIMYALFGAAIVIAAFGVVNTLALSVMERTRELGVMRAVGATRRLVRTAVRTESVVICGYGGLLGIVVGCRGA</sequence>
<dbReference type="InterPro" id="IPR051447">
    <property type="entry name" value="Lipoprotein-release_system"/>
</dbReference>
<feature type="domain" description="ABC3 transporter permease C-terminal" evidence="8">
    <location>
        <begin position="127"/>
        <end position="190"/>
    </location>
</feature>
<feature type="non-terminal residue" evidence="9">
    <location>
        <position position="1"/>
    </location>
</feature>
<proteinExistence type="inferred from homology"/>
<evidence type="ECO:0000313" key="10">
    <source>
        <dbReference type="Proteomes" id="UP001597045"/>
    </source>
</evidence>
<evidence type="ECO:0000259" key="8">
    <source>
        <dbReference type="Pfam" id="PF02687"/>
    </source>
</evidence>